<evidence type="ECO:0000313" key="2">
    <source>
        <dbReference type="Proteomes" id="UP000485058"/>
    </source>
</evidence>
<gene>
    <name evidence="1" type="ORF">HaLaN_04352</name>
</gene>
<protein>
    <submittedName>
        <fullName evidence="1">Uncharacterized protein</fullName>
    </submittedName>
</protein>
<evidence type="ECO:0000313" key="1">
    <source>
        <dbReference type="EMBL" id="GFH09245.1"/>
    </source>
</evidence>
<dbReference type="Proteomes" id="UP000485058">
    <property type="component" value="Unassembled WGS sequence"/>
</dbReference>
<name>A0A699YJ21_HAELA</name>
<proteinExistence type="predicted"/>
<reference evidence="1 2" key="1">
    <citation type="submission" date="2020-02" db="EMBL/GenBank/DDBJ databases">
        <title>Draft genome sequence of Haematococcus lacustris strain NIES-144.</title>
        <authorList>
            <person name="Morimoto D."/>
            <person name="Nakagawa S."/>
            <person name="Yoshida T."/>
            <person name="Sawayama S."/>
        </authorList>
    </citation>
    <scope>NUCLEOTIDE SEQUENCE [LARGE SCALE GENOMIC DNA]</scope>
    <source>
        <strain evidence="1 2">NIES-144</strain>
    </source>
</reference>
<accession>A0A699YJ21</accession>
<feature type="non-terminal residue" evidence="1">
    <location>
        <position position="1"/>
    </location>
</feature>
<organism evidence="1 2">
    <name type="scientific">Haematococcus lacustris</name>
    <name type="common">Green alga</name>
    <name type="synonym">Haematococcus pluvialis</name>
    <dbReference type="NCBI Taxonomy" id="44745"/>
    <lineage>
        <taxon>Eukaryota</taxon>
        <taxon>Viridiplantae</taxon>
        <taxon>Chlorophyta</taxon>
        <taxon>core chlorophytes</taxon>
        <taxon>Chlorophyceae</taxon>
        <taxon>CS clade</taxon>
        <taxon>Chlamydomonadales</taxon>
        <taxon>Haematococcaceae</taxon>
        <taxon>Haematococcus</taxon>
    </lineage>
</organism>
<feature type="non-terminal residue" evidence="1">
    <location>
        <position position="87"/>
    </location>
</feature>
<keyword evidence="2" id="KW-1185">Reference proteome</keyword>
<dbReference type="AlphaFoldDB" id="A0A699YJ21"/>
<dbReference type="EMBL" id="BLLF01000219">
    <property type="protein sequence ID" value="GFH09245.1"/>
    <property type="molecule type" value="Genomic_DNA"/>
</dbReference>
<sequence>RAPNTAVATTAPASNPAADTPLITVSLNLELAVHFTVRGITVPSKLSDLLHSPCLASRCAAFALLVVDCYLIFWCPADFFVHRQLAI</sequence>
<comment type="caution">
    <text evidence="1">The sequence shown here is derived from an EMBL/GenBank/DDBJ whole genome shotgun (WGS) entry which is preliminary data.</text>
</comment>